<gene>
    <name evidence="3" type="ORF">HNR31_002546</name>
</gene>
<accession>A0A7W0C0K5</accession>
<dbReference type="Proteomes" id="UP000523087">
    <property type="component" value="Unassembled WGS sequence"/>
</dbReference>
<feature type="domain" description="YvlB/LiaX N-terminal" evidence="2">
    <location>
        <begin position="2"/>
        <end position="33"/>
    </location>
</feature>
<dbReference type="InterPro" id="IPR016599">
    <property type="entry name" value="UCP012569"/>
</dbReference>
<dbReference type="Pfam" id="PF22746">
    <property type="entry name" value="SHOCT-like_DUF2089-C"/>
    <property type="match status" value="1"/>
</dbReference>
<comment type="caution">
    <text evidence="3">The sequence shown here is derived from an EMBL/GenBank/DDBJ whole genome shotgun (WGS) entry which is preliminary data.</text>
</comment>
<dbReference type="Pfam" id="PF13349">
    <property type="entry name" value="DUF4097"/>
    <property type="match status" value="1"/>
</dbReference>
<feature type="domain" description="DUF4097" evidence="1">
    <location>
        <begin position="150"/>
        <end position="313"/>
    </location>
</feature>
<sequence length="358" mass="40224">MEEKKRILKMVKEGMLTVEEALTLLEQLEEGKKSGDAAFLTTDVQFTDTKQDSVKSSSLKEKLFDFLDTTVKKIKDLDLHFGTAFEVRHIFQQSDASFGAIDVHIANGNVKVVPWDQRDVRIECEAKVYRAESLEAARQSFLREVFFSIENGYCRFSVPKPFMKTKATVYIPETYYDHVKVRLFNGDIHADRLQARQLRAKTVNGSIALHHLIVEEAELETANGSISLLQSTVQDIEAENVHGLIEINGTYKNVHLRTFSGTMICKNEGKEGTIYTKTVTGNTKLFVPADARLEGEIKTNLGSLSYNHTNLVIVEEKHEAAQKGLQFVSKQTEQPLLRVYADSKTGSISLQSIGDDSI</sequence>
<evidence type="ECO:0000313" key="3">
    <source>
        <dbReference type="EMBL" id="MBA2875756.1"/>
    </source>
</evidence>
<dbReference type="EMBL" id="JACDUT010000007">
    <property type="protein sequence ID" value="MBA2875756.1"/>
    <property type="molecule type" value="Genomic_DNA"/>
</dbReference>
<dbReference type="RefSeq" id="WP_181556534.1">
    <property type="nucleotide sequence ID" value="NZ_JACDUT010000007.1"/>
</dbReference>
<dbReference type="InterPro" id="IPR053959">
    <property type="entry name" value="YvlB/LiaX_N"/>
</dbReference>
<organism evidence="3 4">
    <name type="scientific">Thermaerobacillus caldiproteolyticus</name>
    <dbReference type="NCBI Taxonomy" id="247480"/>
    <lineage>
        <taxon>Bacteria</taxon>
        <taxon>Bacillati</taxon>
        <taxon>Bacillota</taxon>
        <taxon>Bacilli</taxon>
        <taxon>Bacillales</taxon>
        <taxon>Anoxybacillaceae</taxon>
        <taxon>Thermaerobacillus</taxon>
    </lineage>
</organism>
<dbReference type="InterPro" id="IPR025164">
    <property type="entry name" value="Toastrack_DUF4097"/>
</dbReference>
<dbReference type="AlphaFoldDB" id="A0A7W0C0K5"/>
<name>A0A7W0C0K5_9BACL</name>
<evidence type="ECO:0000259" key="2">
    <source>
        <dbReference type="Pfam" id="PF22746"/>
    </source>
</evidence>
<evidence type="ECO:0000313" key="4">
    <source>
        <dbReference type="Proteomes" id="UP000523087"/>
    </source>
</evidence>
<proteinExistence type="predicted"/>
<protein>
    <submittedName>
        <fullName evidence="3">DUF4097 and DUF4098 domain-containing protein YvlB</fullName>
    </submittedName>
</protein>
<evidence type="ECO:0000259" key="1">
    <source>
        <dbReference type="Pfam" id="PF13349"/>
    </source>
</evidence>
<keyword evidence="4" id="KW-1185">Reference proteome</keyword>
<reference evidence="3 4" key="1">
    <citation type="submission" date="2020-07" db="EMBL/GenBank/DDBJ databases">
        <title>Genomic Encyclopedia of Type Strains, Phase IV (KMG-IV): sequencing the most valuable type-strain genomes for metagenomic binning, comparative biology and taxonomic classification.</title>
        <authorList>
            <person name="Goeker M."/>
        </authorList>
    </citation>
    <scope>NUCLEOTIDE SEQUENCE [LARGE SCALE GENOMIC DNA]</scope>
    <source>
        <strain evidence="3 4">DSM 15730</strain>
    </source>
</reference>
<dbReference type="PIRSF" id="PIRSF012569">
    <property type="entry name" value="UCP012569"/>
    <property type="match status" value="1"/>
</dbReference>